<dbReference type="PANTHER" id="PTHR30043">
    <property type="entry name" value="PHOSPHONATES TRANSPORT SYSTEM PERMEASE PROTEIN"/>
    <property type="match status" value="1"/>
</dbReference>
<dbReference type="Pfam" id="PF00528">
    <property type="entry name" value="BPD_transp_1"/>
    <property type="match status" value="1"/>
</dbReference>
<feature type="transmembrane region" description="Helical" evidence="7">
    <location>
        <begin position="135"/>
        <end position="154"/>
    </location>
</feature>
<dbReference type="Gene3D" id="1.10.3720.10">
    <property type="entry name" value="MetI-like"/>
    <property type="match status" value="1"/>
</dbReference>
<reference evidence="9 10" key="1">
    <citation type="submission" date="2010-12" db="EMBL/GenBank/DDBJ databases">
        <title>The Genome Sequence of Coprobacillus sp. strain 29_1.</title>
        <authorList>
            <consortium name="The Broad Institute Genome Sequencing Platform"/>
            <person name="Earl A."/>
            <person name="Ward D."/>
            <person name="Feldgarden M."/>
            <person name="Gevers D."/>
            <person name="Daigneault M."/>
            <person name="Sibley C.D."/>
            <person name="White A."/>
            <person name="Strauss J."/>
            <person name="Allen-Vercoe E."/>
            <person name="Young S.K."/>
            <person name="Zeng Q."/>
            <person name="Gargeya S."/>
            <person name="Fitzgerald M."/>
            <person name="Haas B."/>
            <person name="Abouelleil A."/>
            <person name="Alvarado L."/>
            <person name="Arachchi H.M."/>
            <person name="Berlin A."/>
            <person name="Brown A."/>
            <person name="Chapman S.B."/>
            <person name="Chen Z."/>
            <person name="Dunbar C."/>
            <person name="Freedman E."/>
            <person name="Gearin G."/>
            <person name="Gellesch M."/>
            <person name="Goldberg J."/>
            <person name="Griggs A."/>
            <person name="Gujja S."/>
            <person name="Heilman E."/>
            <person name="Heiman D."/>
            <person name="Howarth C."/>
            <person name="Larson L."/>
            <person name="Lui A."/>
            <person name="MacDonald P.J.P."/>
            <person name="Mehta T."/>
            <person name="Montmayeur A."/>
            <person name="Murphy C."/>
            <person name="Neiman D."/>
            <person name="Pearson M."/>
            <person name="Priest M."/>
            <person name="Roberts A."/>
            <person name="Saif S."/>
            <person name="Shea T."/>
            <person name="Shenoy N."/>
            <person name="Sisk P."/>
            <person name="Stolte C."/>
            <person name="Sykes S."/>
            <person name="White J."/>
            <person name="Yandava C."/>
            <person name="Nusbaum C."/>
            <person name="Birren B."/>
        </authorList>
    </citation>
    <scope>NUCLEOTIDE SEQUENCE [LARGE SCALE GENOMIC DNA]</scope>
    <source>
        <strain evidence="9 10">29_1</strain>
    </source>
</reference>
<feature type="transmembrane region" description="Helical" evidence="7">
    <location>
        <begin position="203"/>
        <end position="221"/>
    </location>
</feature>
<evidence type="ECO:0000313" key="9">
    <source>
        <dbReference type="EMBL" id="EFW04892.1"/>
    </source>
</evidence>
<dbReference type="STRING" id="100884.GCA_000269565_01876"/>
<keyword evidence="4 7" id="KW-0812">Transmembrane</keyword>
<evidence type="ECO:0000256" key="5">
    <source>
        <dbReference type="ARBA" id="ARBA00022989"/>
    </source>
</evidence>
<feature type="transmembrane region" description="Helical" evidence="7">
    <location>
        <begin position="72"/>
        <end position="93"/>
    </location>
</feature>
<feature type="transmembrane region" description="Helical" evidence="7">
    <location>
        <begin position="178"/>
        <end position="197"/>
    </location>
</feature>
<keyword evidence="10" id="KW-1185">Reference proteome</keyword>
<dbReference type="NCBIfam" id="TIGR01097">
    <property type="entry name" value="PhnE"/>
    <property type="match status" value="1"/>
</dbReference>
<dbReference type="OrthoDB" id="8557224at2"/>
<evidence type="ECO:0000256" key="1">
    <source>
        <dbReference type="ARBA" id="ARBA00004651"/>
    </source>
</evidence>
<proteinExistence type="inferred from homology"/>
<comment type="caution">
    <text evidence="9">The sequence shown here is derived from an EMBL/GenBank/DDBJ whole genome shotgun (WGS) entry which is preliminary data.</text>
</comment>
<dbReference type="AlphaFoldDB" id="E7GAJ1"/>
<evidence type="ECO:0000256" key="7">
    <source>
        <dbReference type="RuleBase" id="RU363032"/>
    </source>
</evidence>
<dbReference type="InterPro" id="IPR000515">
    <property type="entry name" value="MetI-like"/>
</dbReference>
<evidence type="ECO:0000259" key="8">
    <source>
        <dbReference type="PROSITE" id="PS50928"/>
    </source>
</evidence>
<organism evidence="9 10">
    <name type="scientific">Coprobacillus cateniformis</name>
    <dbReference type="NCBI Taxonomy" id="100884"/>
    <lineage>
        <taxon>Bacteria</taxon>
        <taxon>Bacillati</taxon>
        <taxon>Bacillota</taxon>
        <taxon>Erysipelotrichia</taxon>
        <taxon>Erysipelotrichales</taxon>
        <taxon>Coprobacillaceae</taxon>
        <taxon>Coprobacillus</taxon>
    </lineage>
</organism>
<dbReference type="GO" id="GO:0015416">
    <property type="term" value="F:ABC-type phosphonate transporter activity"/>
    <property type="evidence" value="ECO:0007669"/>
    <property type="project" value="InterPro"/>
</dbReference>
<dbReference type="HOGENOM" id="CLU_064254_0_2_9"/>
<dbReference type="InterPro" id="IPR035906">
    <property type="entry name" value="MetI-like_sf"/>
</dbReference>
<evidence type="ECO:0000256" key="3">
    <source>
        <dbReference type="ARBA" id="ARBA00022475"/>
    </source>
</evidence>
<dbReference type="GO" id="GO:0005886">
    <property type="term" value="C:plasma membrane"/>
    <property type="evidence" value="ECO:0007669"/>
    <property type="project" value="UniProtKB-SubCell"/>
</dbReference>
<feature type="domain" description="ABC transmembrane type-1" evidence="8">
    <location>
        <begin position="68"/>
        <end position="251"/>
    </location>
</feature>
<name>E7GAJ1_9FIRM</name>
<gene>
    <name evidence="9" type="ORF">HMPREF9488_01781</name>
</gene>
<dbReference type="Proteomes" id="UP000003157">
    <property type="component" value="Unassembled WGS sequence"/>
</dbReference>
<evidence type="ECO:0000256" key="4">
    <source>
        <dbReference type="ARBA" id="ARBA00022692"/>
    </source>
</evidence>
<dbReference type="InterPro" id="IPR005769">
    <property type="entry name" value="PhnE/PtxC"/>
</dbReference>
<keyword evidence="5 7" id="KW-1133">Transmembrane helix</keyword>
<evidence type="ECO:0000313" key="10">
    <source>
        <dbReference type="Proteomes" id="UP000003157"/>
    </source>
</evidence>
<evidence type="ECO:0000256" key="2">
    <source>
        <dbReference type="ARBA" id="ARBA00022448"/>
    </source>
</evidence>
<dbReference type="GeneID" id="78229733"/>
<dbReference type="EMBL" id="ADKX01000032">
    <property type="protein sequence ID" value="EFW04892.1"/>
    <property type="molecule type" value="Genomic_DNA"/>
</dbReference>
<dbReference type="CDD" id="cd06261">
    <property type="entry name" value="TM_PBP2"/>
    <property type="match status" value="1"/>
</dbReference>
<dbReference type="SUPFAM" id="SSF161098">
    <property type="entry name" value="MetI-like"/>
    <property type="match status" value="1"/>
</dbReference>
<dbReference type="eggNOG" id="COG3639">
    <property type="taxonomic scope" value="Bacteria"/>
</dbReference>
<protein>
    <recommendedName>
        <fullName evidence="8">ABC transmembrane type-1 domain-containing protein</fullName>
    </recommendedName>
</protein>
<keyword evidence="6 7" id="KW-0472">Membrane</keyword>
<keyword evidence="3" id="KW-1003">Cell membrane</keyword>
<dbReference type="PANTHER" id="PTHR30043:SF1">
    <property type="entry name" value="ABC TRANSPORT SYSTEM PERMEASE PROTEIN P69"/>
    <property type="match status" value="1"/>
</dbReference>
<comment type="similarity">
    <text evidence="7">Belongs to the binding-protein-dependent transport system permease family.</text>
</comment>
<feature type="transmembrane region" description="Helical" evidence="7">
    <location>
        <begin position="14"/>
        <end position="33"/>
    </location>
</feature>
<comment type="subcellular location">
    <subcellularLocation>
        <location evidence="1 7">Cell membrane</location>
        <topology evidence="1 7">Multi-pass membrane protein</topology>
    </subcellularLocation>
</comment>
<dbReference type="PROSITE" id="PS50928">
    <property type="entry name" value="ABC_TM1"/>
    <property type="match status" value="1"/>
</dbReference>
<feature type="transmembrane region" description="Helical" evidence="7">
    <location>
        <begin position="233"/>
        <end position="251"/>
    </location>
</feature>
<keyword evidence="2 7" id="KW-0813">Transport</keyword>
<dbReference type="RefSeq" id="WP_008788883.1">
    <property type="nucleotide sequence ID" value="NZ_AKCB01000001.1"/>
</dbReference>
<evidence type="ECO:0000256" key="6">
    <source>
        <dbReference type="ARBA" id="ARBA00023136"/>
    </source>
</evidence>
<accession>E7GAJ1</accession>
<sequence>MGNLALIPSRNRKIYLAFFISIIFALSCLYLEIDLLEMILGFPTFVSFFIHKFIPPDFSNIAQYAPAVGETILFAVVGTYISTFFSLLCGMLMSEMTNPYKPLRMLVRAFISFLRNIPVLIWASLLVYAFGVGEIVGLLALIIATLGFLSRSYCDSLNEIPNSKLEALKASGASDLQILWHGLLPCFVPSLINWTLYSFEINIRASTILGMVGAGGIGVLIQTNIKLFKYHEACAIIIIVVTIVLLTEFITNKIRLLVH</sequence>